<dbReference type="PaxDb" id="2850-Phatr21982"/>
<dbReference type="GO" id="GO:0016579">
    <property type="term" value="P:protein deubiquitination"/>
    <property type="evidence" value="ECO:0007669"/>
    <property type="project" value="InterPro"/>
</dbReference>
<evidence type="ECO:0000313" key="10">
    <source>
        <dbReference type="EMBL" id="EEC46263.1"/>
    </source>
</evidence>
<evidence type="ECO:0000256" key="5">
    <source>
        <dbReference type="ARBA" id="ARBA00022786"/>
    </source>
</evidence>
<evidence type="ECO:0000256" key="7">
    <source>
        <dbReference type="ARBA" id="ARBA00022807"/>
    </source>
</evidence>
<comment type="catalytic activity">
    <reaction evidence="1">
        <text>Thiol-dependent hydrolysis of ester, thioester, amide, peptide and isopeptide bonds formed by the C-terminal Gly of ubiquitin (a 76-residue protein attached to proteins as an intracellular targeting signal).</text>
        <dbReference type="EC" id="3.4.19.12"/>
    </reaction>
</comment>
<keyword evidence="11" id="KW-1185">Reference proteome</keyword>
<evidence type="ECO:0000259" key="9">
    <source>
        <dbReference type="PROSITE" id="PS50235"/>
    </source>
</evidence>
<dbReference type="InterPro" id="IPR050185">
    <property type="entry name" value="Ub_carboxyl-term_hydrolase"/>
</dbReference>
<dbReference type="Gene3D" id="3.90.70.10">
    <property type="entry name" value="Cysteine proteinases"/>
    <property type="match status" value="2"/>
</dbReference>
<name>B7G568_PHATC</name>
<dbReference type="InterPro" id="IPR028889">
    <property type="entry name" value="USP"/>
</dbReference>
<organism evidence="10 11">
    <name type="scientific">Phaeodactylum tricornutum (strain CCAP 1055/1)</name>
    <dbReference type="NCBI Taxonomy" id="556484"/>
    <lineage>
        <taxon>Eukaryota</taxon>
        <taxon>Sar</taxon>
        <taxon>Stramenopiles</taxon>
        <taxon>Ochrophyta</taxon>
        <taxon>Bacillariophyta</taxon>
        <taxon>Bacillariophyceae</taxon>
        <taxon>Bacillariophycidae</taxon>
        <taxon>Naviculales</taxon>
        <taxon>Phaeodactylaceae</taxon>
        <taxon>Phaeodactylum</taxon>
    </lineage>
</organism>
<keyword evidence="5" id="KW-0833">Ubl conjugation pathway</keyword>
<evidence type="ECO:0000256" key="3">
    <source>
        <dbReference type="ARBA" id="ARBA00012759"/>
    </source>
</evidence>
<evidence type="ECO:0000256" key="6">
    <source>
        <dbReference type="ARBA" id="ARBA00022801"/>
    </source>
</evidence>
<dbReference type="eggNOG" id="KOG1870">
    <property type="taxonomic scope" value="Eukaryota"/>
</dbReference>
<dbReference type="AlphaFoldDB" id="B7G568"/>
<dbReference type="Pfam" id="PF00443">
    <property type="entry name" value="UCH"/>
    <property type="match status" value="1"/>
</dbReference>
<dbReference type="OrthoDB" id="191686at2759"/>
<dbReference type="GO" id="GO:0006508">
    <property type="term" value="P:proteolysis"/>
    <property type="evidence" value="ECO:0007669"/>
    <property type="project" value="UniProtKB-KW"/>
</dbReference>
<evidence type="ECO:0000313" key="11">
    <source>
        <dbReference type="Proteomes" id="UP000000759"/>
    </source>
</evidence>
<dbReference type="PROSITE" id="PS50235">
    <property type="entry name" value="USP_3"/>
    <property type="match status" value="1"/>
</dbReference>
<dbReference type="RefSeq" id="XP_002182362.1">
    <property type="nucleotide sequence ID" value="XM_002182326.1"/>
</dbReference>
<evidence type="ECO:0000256" key="8">
    <source>
        <dbReference type="SAM" id="MobiDB-lite"/>
    </source>
</evidence>
<evidence type="ECO:0000256" key="1">
    <source>
        <dbReference type="ARBA" id="ARBA00000707"/>
    </source>
</evidence>
<dbReference type="InterPro" id="IPR001394">
    <property type="entry name" value="Peptidase_C19_UCH"/>
</dbReference>
<dbReference type="KEGG" id="pti:PHATRDRAFT_21982"/>
<dbReference type="PROSITE" id="PS00973">
    <property type="entry name" value="USP_2"/>
    <property type="match status" value="1"/>
</dbReference>
<protein>
    <recommendedName>
        <fullName evidence="3">ubiquitinyl hydrolase 1</fullName>
        <ecNumber evidence="3">3.4.19.12</ecNumber>
    </recommendedName>
</protein>
<dbReference type="SUPFAM" id="SSF54001">
    <property type="entry name" value="Cysteine proteinases"/>
    <property type="match status" value="1"/>
</dbReference>
<feature type="compositionally biased region" description="Polar residues" evidence="8">
    <location>
        <begin position="274"/>
        <end position="288"/>
    </location>
</feature>
<dbReference type="EMBL" id="CM000617">
    <property type="protein sequence ID" value="EEC46263.1"/>
    <property type="molecule type" value="Genomic_DNA"/>
</dbReference>
<dbReference type="STRING" id="556484.B7G568"/>
<proteinExistence type="inferred from homology"/>
<reference evidence="10 11" key="1">
    <citation type="journal article" date="2008" name="Nature">
        <title>The Phaeodactylum genome reveals the evolutionary history of diatom genomes.</title>
        <authorList>
            <person name="Bowler C."/>
            <person name="Allen A.E."/>
            <person name="Badger J.H."/>
            <person name="Grimwood J."/>
            <person name="Jabbari K."/>
            <person name="Kuo A."/>
            <person name="Maheswari U."/>
            <person name="Martens C."/>
            <person name="Maumus F."/>
            <person name="Otillar R.P."/>
            <person name="Rayko E."/>
            <person name="Salamov A."/>
            <person name="Vandepoele K."/>
            <person name="Beszteri B."/>
            <person name="Gruber A."/>
            <person name="Heijde M."/>
            <person name="Katinka M."/>
            <person name="Mock T."/>
            <person name="Valentin K."/>
            <person name="Verret F."/>
            <person name="Berges J.A."/>
            <person name="Brownlee C."/>
            <person name="Cadoret J.P."/>
            <person name="Chiovitti A."/>
            <person name="Choi C.J."/>
            <person name="Coesel S."/>
            <person name="De Martino A."/>
            <person name="Detter J.C."/>
            <person name="Durkin C."/>
            <person name="Falciatore A."/>
            <person name="Fournet J."/>
            <person name="Haruta M."/>
            <person name="Huysman M.J."/>
            <person name="Jenkins B.D."/>
            <person name="Jiroutova K."/>
            <person name="Jorgensen R.E."/>
            <person name="Joubert Y."/>
            <person name="Kaplan A."/>
            <person name="Kroger N."/>
            <person name="Kroth P.G."/>
            <person name="La Roche J."/>
            <person name="Lindquist E."/>
            <person name="Lommer M."/>
            <person name="Martin-Jezequel V."/>
            <person name="Lopez P.J."/>
            <person name="Lucas S."/>
            <person name="Mangogna M."/>
            <person name="McGinnis K."/>
            <person name="Medlin L.K."/>
            <person name="Montsant A."/>
            <person name="Oudot-Le Secq M.P."/>
            <person name="Napoli C."/>
            <person name="Obornik M."/>
            <person name="Parker M.S."/>
            <person name="Petit J.L."/>
            <person name="Porcel B.M."/>
            <person name="Poulsen N."/>
            <person name="Robison M."/>
            <person name="Rychlewski L."/>
            <person name="Rynearson T.A."/>
            <person name="Schmutz J."/>
            <person name="Shapiro H."/>
            <person name="Siaut M."/>
            <person name="Stanley M."/>
            <person name="Sussman M.R."/>
            <person name="Taylor A.R."/>
            <person name="Vardi A."/>
            <person name="von Dassow P."/>
            <person name="Vyverman W."/>
            <person name="Willis A."/>
            <person name="Wyrwicz L.S."/>
            <person name="Rokhsar D.S."/>
            <person name="Weissenbach J."/>
            <person name="Armbrust E.V."/>
            <person name="Green B.R."/>
            <person name="Van de Peer Y."/>
            <person name="Grigoriev I.V."/>
        </authorList>
    </citation>
    <scope>NUCLEOTIDE SEQUENCE [LARGE SCALE GENOMIC DNA]</scope>
    <source>
        <strain evidence="10 11">CCAP 1055/1</strain>
    </source>
</reference>
<keyword evidence="7" id="KW-0788">Thiol protease</keyword>
<feature type="region of interest" description="Disordered" evidence="8">
    <location>
        <begin position="269"/>
        <end position="291"/>
    </location>
</feature>
<dbReference type="GO" id="GO:0004843">
    <property type="term" value="F:cysteine-type deubiquitinase activity"/>
    <property type="evidence" value="ECO:0007669"/>
    <property type="project" value="UniProtKB-EC"/>
</dbReference>
<feature type="domain" description="USP" evidence="9">
    <location>
        <begin position="7"/>
        <end position="603"/>
    </location>
</feature>
<gene>
    <name evidence="10" type="ORF">PHATRDRAFT_21982</name>
</gene>
<keyword evidence="4" id="KW-0645">Protease</keyword>
<dbReference type="PANTHER" id="PTHR21646">
    <property type="entry name" value="UBIQUITIN CARBOXYL-TERMINAL HYDROLASE"/>
    <property type="match status" value="1"/>
</dbReference>
<comment type="similarity">
    <text evidence="2">Belongs to the peptidase C19 family.</text>
</comment>
<dbReference type="InterPro" id="IPR018200">
    <property type="entry name" value="USP_CS"/>
</dbReference>
<dbReference type="EC" id="3.4.19.12" evidence="3"/>
<dbReference type="CDD" id="cd02674">
    <property type="entry name" value="Peptidase_C19R"/>
    <property type="match status" value="1"/>
</dbReference>
<dbReference type="InParanoid" id="B7G568"/>
<accession>B7G568</accession>
<dbReference type="PANTHER" id="PTHR21646:SF24">
    <property type="entry name" value="UBIQUITIN CARBOXYL-TERMINAL HYDROLASE"/>
    <property type="match status" value="1"/>
</dbReference>
<dbReference type="Proteomes" id="UP000000759">
    <property type="component" value="Chromosome 15"/>
</dbReference>
<evidence type="ECO:0000256" key="2">
    <source>
        <dbReference type="ARBA" id="ARBA00009085"/>
    </source>
</evidence>
<evidence type="ECO:0000256" key="4">
    <source>
        <dbReference type="ARBA" id="ARBA00022670"/>
    </source>
</evidence>
<sequence length="641" mass="72588">MLILLEAGTANFFATFLRNTCYLNSSIQCLSHTPIFREYFTSKAYLNDINTTNPLGHQGHLAQVSAVLINSLWKQFNQTPQVPLRRVRAPGSYAMVNAPSLTPKTFKDSLGKFNDHFAGNEQHDAQELLAFLLGGLSEDLNRIMDKPYIEAPDSDGRPDHELADIWWTNHLKREMSIIVALFTGQYKSLLTCRSCKYESARFEPFSFLQLPLPEDDQLTVSLVVYPLKDGTDTLKYCVRVNSDGKLRDVLLALAMLLYVEQNGKAVSPIEDSPLQGNAMTESDGVSTDESSDGEVLFVKPRASFLAIAQRRSELVSQNSLHPLAHRVFGTPILMRVNDLQTCTGRDLYDLIAARVRNVVPKQAIRFLSEISSSKKTVNLKEQSVELTKTGKRQSVGRTTTDMEEVSAGPVPRYGFRLRITSRDGRRCLICRWFDCCVGCLIPDDDEFTTGNHAGSITLEQCLDAFAEEEKIPEAYCSRCKDFRVQTKRMSLWRLPPVVIIQLKRFQFTQHMRRKLRDLVVFPIEGLDLSRIMAPDSDDGRSEMLYDLYGVVHHQGALSGGHYVASLKSEFDGQWRLFNDAQIYEIHDRDVVDASAYILFYIRRDVSKAHLSNFWETSKEGTLSEEDMDTLLKGRSDRCVIS</sequence>
<dbReference type="InterPro" id="IPR038765">
    <property type="entry name" value="Papain-like_cys_pep_sf"/>
</dbReference>
<reference evidence="11" key="2">
    <citation type="submission" date="2008-08" db="EMBL/GenBank/DDBJ databases">
        <authorList>
            <consortium name="Diatom Consortium"/>
            <person name="Grigoriev I."/>
            <person name="Grimwood J."/>
            <person name="Kuo A."/>
            <person name="Otillar R.P."/>
            <person name="Salamov A."/>
            <person name="Detter J.C."/>
            <person name="Lindquist E."/>
            <person name="Shapiro H."/>
            <person name="Lucas S."/>
            <person name="Glavina del Rio T."/>
            <person name="Pitluck S."/>
            <person name="Rokhsar D."/>
            <person name="Bowler C."/>
        </authorList>
    </citation>
    <scope>GENOME REANNOTATION</scope>
    <source>
        <strain evidence="11">CCAP 1055/1</strain>
    </source>
</reference>
<keyword evidence="6" id="KW-0378">Hydrolase</keyword>
<dbReference type="GeneID" id="7202993"/>